<gene>
    <name evidence="1" type="ORF">GGX14DRAFT_301751</name>
</gene>
<keyword evidence="2" id="KW-1185">Reference proteome</keyword>
<feature type="non-terminal residue" evidence="1">
    <location>
        <position position="63"/>
    </location>
</feature>
<name>A0AAD6Y6K7_9AGAR</name>
<sequence length="63" mass="7296">KVKATLKFMKEQGLDVAIFLDALCWGDEQCHSDSQVIFVRTGLMVSKELPRSLQRWYNPPQRS</sequence>
<reference evidence="1" key="1">
    <citation type="submission" date="2023-03" db="EMBL/GenBank/DDBJ databases">
        <title>Massive genome expansion in bonnet fungi (Mycena s.s.) driven by repeated elements and novel gene families across ecological guilds.</title>
        <authorList>
            <consortium name="Lawrence Berkeley National Laboratory"/>
            <person name="Harder C.B."/>
            <person name="Miyauchi S."/>
            <person name="Viragh M."/>
            <person name="Kuo A."/>
            <person name="Thoen E."/>
            <person name="Andreopoulos B."/>
            <person name="Lu D."/>
            <person name="Skrede I."/>
            <person name="Drula E."/>
            <person name="Henrissat B."/>
            <person name="Morin E."/>
            <person name="Kohler A."/>
            <person name="Barry K."/>
            <person name="LaButti K."/>
            <person name="Morin E."/>
            <person name="Salamov A."/>
            <person name="Lipzen A."/>
            <person name="Mereny Z."/>
            <person name="Hegedus B."/>
            <person name="Baldrian P."/>
            <person name="Stursova M."/>
            <person name="Weitz H."/>
            <person name="Taylor A."/>
            <person name="Grigoriev I.V."/>
            <person name="Nagy L.G."/>
            <person name="Martin F."/>
            <person name="Kauserud H."/>
        </authorList>
    </citation>
    <scope>NUCLEOTIDE SEQUENCE</scope>
    <source>
        <strain evidence="1">9144</strain>
    </source>
</reference>
<feature type="non-terminal residue" evidence="1">
    <location>
        <position position="1"/>
    </location>
</feature>
<organism evidence="1 2">
    <name type="scientific">Mycena pura</name>
    <dbReference type="NCBI Taxonomy" id="153505"/>
    <lineage>
        <taxon>Eukaryota</taxon>
        <taxon>Fungi</taxon>
        <taxon>Dikarya</taxon>
        <taxon>Basidiomycota</taxon>
        <taxon>Agaricomycotina</taxon>
        <taxon>Agaricomycetes</taxon>
        <taxon>Agaricomycetidae</taxon>
        <taxon>Agaricales</taxon>
        <taxon>Marasmiineae</taxon>
        <taxon>Mycenaceae</taxon>
        <taxon>Mycena</taxon>
    </lineage>
</organism>
<evidence type="ECO:0000313" key="2">
    <source>
        <dbReference type="Proteomes" id="UP001219525"/>
    </source>
</evidence>
<dbReference type="EMBL" id="JARJCW010000106">
    <property type="protein sequence ID" value="KAJ7193635.1"/>
    <property type="molecule type" value="Genomic_DNA"/>
</dbReference>
<protein>
    <submittedName>
        <fullName evidence="1">Uncharacterized protein</fullName>
    </submittedName>
</protein>
<evidence type="ECO:0000313" key="1">
    <source>
        <dbReference type="EMBL" id="KAJ7193635.1"/>
    </source>
</evidence>
<dbReference type="AlphaFoldDB" id="A0AAD6Y6K7"/>
<comment type="caution">
    <text evidence="1">The sequence shown here is derived from an EMBL/GenBank/DDBJ whole genome shotgun (WGS) entry which is preliminary data.</text>
</comment>
<accession>A0AAD6Y6K7</accession>
<dbReference type="Proteomes" id="UP001219525">
    <property type="component" value="Unassembled WGS sequence"/>
</dbReference>
<proteinExistence type="predicted"/>